<comment type="caution">
    <text evidence="1">The sequence shown here is derived from an EMBL/GenBank/DDBJ whole genome shotgun (WGS) entry which is preliminary data.</text>
</comment>
<gene>
    <name evidence="1" type="ORF">DSL92_01770</name>
</gene>
<proteinExistence type="predicted"/>
<reference evidence="1" key="1">
    <citation type="submission" date="2018-12" db="EMBL/GenBank/DDBJ databases">
        <authorList>
            <person name="Jadhav K."/>
            <person name="Kushwaha B."/>
            <person name="Jadhav I."/>
        </authorList>
    </citation>
    <scope>NUCLEOTIDE SEQUENCE [LARGE SCALE GENOMIC DNA]</scope>
    <source>
        <strain evidence="1">SBS 10</strain>
    </source>
</reference>
<name>A0A432JL99_9GAMM</name>
<dbReference type="AlphaFoldDB" id="A0A432JL99"/>
<accession>A0A432JL99</accession>
<protein>
    <submittedName>
        <fullName evidence="1">Uncharacterized protein</fullName>
    </submittedName>
</protein>
<sequence length="141" mass="14902">MIRASLITLPWWRSTACASTRALCCVPLAGWRSARQNKPTGARNLVGAALEVLRDLGEVVNHDISAALNVQSGAQGASVRRKSRCSWLSVALLRPGVFHRHGLAGAGCSGLISVNPSLCQMLGHDEGDLIGIAALSERHSP</sequence>
<evidence type="ECO:0000313" key="1">
    <source>
        <dbReference type="EMBL" id="RUA23024.1"/>
    </source>
</evidence>
<dbReference type="EMBL" id="RXHI01000004">
    <property type="protein sequence ID" value="RUA23024.1"/>
    <property type="molecule type" value="Genomic_DNA"/>
</dbReference>
<organism evidence="1">
    <name type="scientific">Billgrantia gudaonensis</name>
    <dbReference type="NCBI Taxonomy" id="376427"/>
    <lineage>
        <taxon>Bacteria</taxon>
        <taxon>Pseudomonadati</taxon>
        <taxon>Pseudomonadota</taxon>
        <taxon>Gammaproteobacteria</taxon>
        <taxon>Oceanospirillales</taxon>
        <taxon>Halomonadaceae</taxon>
        <taxon>Billgrantia</taxon>
    </lineage>
</organism>